<dbReference type="PANTHER" id="PTHR23053:SF0">
    <property type="entry name" value="HYDROCEPHALUS-INDUCING PROTEIN HOMOLOG"/>
    <property type="match status" value="1"/>
</dbReference>
<feature type="region of interest" description="Disordered" evidence="1">
    <location>
        <begin position="110"/>
        <end position="140"/>
    </location>
</feature>
<reference evidence="2" key="1">
    <citation type="journal article" date="2014" name="PLoS ONE">
        <title>Transcriptome-Based Identification of ABC Transporters in the Western Tarnished Plant Bug Lygus hesperus.</title>
        <authorList>
            <person name="Hull J.J."/>
            <person name="Chaney K."/>
            <person name="Geib S.M."/>
            <person name="Fabrick J.A."/>
            <person name="Brent C.S."/>
            <person name="Walsh D."/>
            <person name="Lavine L.C."/>
        </authorList>
    </citation>
    <scope>NUCLEOTIDE SEQUENCE</scope>
</reference>
<dbReference type="Gene3D" id="2.60.40.10">
    <property type="entry name" value="Immunoglobulins"/>
    <property type="match status" value="1"/>
</dbReference>
<organism evidence="2">
    <name type="scientific">Lygus hesperus</name>
    <name type="common">Western plant bug</name>
    <dbReference type="NCBI Taxonomy" id="30085"/>
    <lineage>
        <taxon>Eukaryota</taxon>
        <taxon>Metazoa</taxon>
        <taxon>Ecdysozoa</taxon>
        <taxon>Arthropoda</taxon>
        <taxon>Hexapoda</taxon>
        <taxon>Insecta</taxon>
        <taxon>Pterygota</taxon>
        <taxon>Neoptera</taxon>
        <taxon>Paraneoptera</taxon>
        <taxon>Hemiptera</taxon>
        <taxon>Heteroptera</taxon>
        <taxon>Panheteroptera</taxon>
        <taxon>Cimicomorpha</taxon>
        <taxon>Miridae</taxon>
        <taxon>Mirini</taxon>
        <taxon>Lygus</taxon>
    </lineage>
</organism>
<dbReference type="GO" id="GO:0003341">
    <property type="term" value="P:cilium movement"/>
    <property type="evidence" value="ECO:0007669"/>
    <property type="project" value="TreeGrafter"/>
</dbReference>
<dbReference type="PANTHER" id="PTHR23053">
    <property type="entry name" value="DLEC1 DELETED IN LUNG AND ESOPHAGEAL CANCER 1"/>
    <property type="match status" value="1"/>
</dbReference>
<dbReference type="AlphaFoldDB" id="A0A0A9YQ88"/>
<protein>
    <submittedName>
        <fullName evidence="2">Hydrocephalus-inducing protein</fullName>
    </submittedName>
</protein>
<dbReference type="GO" id="GO:0005930">
    <property type="term" value="C:axoneme"/>
    <property type="evidence" value="ECO:0007669"/>
    <property type="project" value="TreeGrafter"/>
</dbReference>
<dbReference type="GO" id="GO:1904158">
    <property type="term" value="P:axonemal central apparatus assembly"/>
    <property type="evidence" value="ECO:0007669"/>
    <property type="project" value="TreeGrafter"/>
</dbReference>
<sequence length="140" mass="15238">MQYVTLDVTLDASGSATHTEEKHDTNSGHAMSMTTGRNVFPFTLDIKGGPVVIVQCQCYIATPTLKLDCNELSFDAVLLGQVRVMPLTLTNEQAVPCAWAMTYKEYGNNNTAKSRGNNSNTINRTIAKSSNQTAVEDSVF</sequence>
<name>A0A0A9YQ88_LYGHE</name>
<dbReference type="InterPro" id="IPR033305">
    <property type="entry name" value="Hydin-like"/>
</dbReference>
<accession>A0A0A9YQ88</accession>
<dbReference type="InterPro" id="IPR013783">
    <property type="entry name" value="Ig-like_fold"/>
</dbReference>
<proteinExistence type="predicted"/>
<reference evidence="2" key="2">
    <citation type="submission" date="2014-07" db="EMBL/GenBank/DDBJ databases">
        <authorList>
            <person name="Hull J."/>
        </authorList>
    </citation>
    <scope>NUCLEOTIDE SEQUENCE</scope>
</reference>
<dbReference type="EMBL" id="GBHO01011949">
    <property type="protein sequence ID" value="JAG31655.1"/>
    <property type="molecule type" value="Transcribed_RNA"/>
</dbReference>
<evidence type="ECO:0000256" key="1">
    <source>
        <dbReference type="SAM" id="MobiDB-lite"/>
    </source>
</evidence>
<evidence type="ECO:0000313" key="2">
    <source>
        <dbReference type="EMBL" id="JAG31655.1"/>
    </source>
</evidence>
<gene>
    <name evidence="2" type="primary">Hydin_1</name>
    <name evidence="2" type="ORF">CM83_12533</name>
</gene>